<protein>
    <recommendedName>
        <fullName evidence="1">FAR1 domain-containing protein</fullName>
    </recommendedName>
</protein>
<keyword evidence="3" id="KW-1185">Reference proteome</keyword>
<sequence length="217" mass="25042">MLLLCRHHFESGRQTLIEIIIFVCLVPVVVDACVKLWRSEVEESENYSEESVRAPNPIEDLHVDGEGSDVGEEGSEGFECYEGFETESEIHDEFGDGFYDNWEERATDEIADLDCMNLKKIIMEEIKNLYFSDQEIAFLFYNLYAKINGFAARRYRSRRNLNNELTQQSLVCFRQGFRKERICDGVEVADRKPKPKPENRCGCEAKMCVHVNKDSGG</sequence>
<accession>A0A445DF05</accession>
<dbReference type="Pfam" id="PF03101">
    <property type="entry name" value="FAR1"/>
    <property type="match status" value="1"/>
</dbReference>
<dbReference type="EMBL" id="SDMP01000004">
    <property type="protein sequence ID" value="RYR61764.1"/>
    <property type="molecule type" value="Genomic_DNA"/>
</dbReference>
<gene>
    <name evidence="2" type="ORF">Ahy_A04g018970</name>
</gene>
<organism evidence="2 3">
    <name type="scientific">Arachis hypogaea</name>
    <name type="common">Peanut</name>
    <dbReference type="NCBI Taxonomy" id="3818"/>
    <lineage>
        <taxon>Eukaryota</taxon>
        <taxon>Viridiplantae</taxon>
        <taxon>Streptophyta</taxon>
        <taxon>Embryophyta</taxon>
        <taxon>Tracheophyta</taxon>
        <taxon>Spermatophyta</taxon>
        <taxon>Magnoliopsida</taxon>
        <taxon>eudicotyledons</taxon>
        <taxon>Gunneridae</taxon>
        <taxon>Pentapetalae</taxon>
        <taxon>rosids</taxon>
        <taxon>fabids</taxon>
        <taxon>Fabales</taxon>
        <taxon>Fabaceae</taxon>
        <taxon>Papilionoideae</taxon>
        <taxon>50 kb inversion clade</taxon>
        <taxon>dalbergioids sensu lato</taxon>
        <taxon>Dalbergieae</taxon>
        <taxon>Pterocarpus clade</taxon>
        <taxon>Arachis</taxon>
    </lineage>
</organism>
<dbReference type="Proteomes" id="UP000289738">
    <property type="component" value="Chromosome A04"/>
</dbReference>
<evidence type="ECO:0000313" key="3">
    <source>
        <dbReference type="Proteomes" id="UP000289738"/>
    </source>
</evidence>
<feature type="domain" description="FAR1" evidence="1">
    <location>
        <begin position="140"/>
        <end position="214"/>
    </location>
</feature>
<dbReference type="AlphaFoldDB" id="A0A445DF05"/>
<evidence type="ECO:0000259" key="1">
    <source>
        <dbReference type="Pfam" id="PF03101"/>
    </source>
</evidence>
<proteinExistence type="predicted"/>
<dbReference type="PANTHER" id="PTHR46328:SF26">
    <property type="entry name" value="FAR1 DNA-BINDING DOMAIN PROTEIN"/>
    <property type="match status" value="1"/>
</dbReference>
<comment type="caution">
    <text evidence="2">The sequence shown here is derived from an EMBL/GenBank/DDBJ whole genome shotgun (WGS) entry which is preliminary data.</text>
</comment>
<reference evidence="2 3" key="1">
    <citation type="submission" date="2019-01" db="EMBL/GenBank/DDBJ databases">
        <title>Sequencing of cultivated peanut Arachis hypogaea provides insights into genome evolution and oil improvement.</title>
        <authorList>
            <person name="Chen X."/>
        </authorList>
    </citation>
    <scope>NUCLEOTIDE SEQUENCE [LARGE SCALE GENOMIC DNA]</scope>
    <source>
        <strain evidence="3">cv. Fuhuasheng</strain>
        <tissue evidence="2">Leaves</tissue>
    </source>
</reference>
<dbReference type="InterPro" id="IPR004330">
    <property type="entry name" value="FAR1_DNA_bnd_dom"/>
</dbReference>
<dbReference type="PANTHER" id="PTHR46328">
    <property type="entry name" value="FAR-RED IMPAIRED RESPONSIVE (FAR1) FAMILY PROTEIN-RELATED"/>
    <property type="match status" value="1"/>
</dbReference>
<name>A0A445DF05_ARAHY</name>
<evidence type="ECO:0000313" key="2">
    <source>
        <dbReference type="EMBL" id="RYR61764.1"/>
    </source>
</evidence>